<dbReference type="GO" id="GO:0034625">
    <property type="term" value="P:fatty acid elongation, monounsaturated fatty acid"/>
    <property type="evidence" value="ECO:0007669"/>
    <property type="project" value="TreeGrafter"/>
</dbReference>
<dbReference type="GO" id="GO:0042761">
    <property type="term" value="P:very long-chain fatty acid biosynthetic process"/>
    <property type="evidence" value="ECO:0007669"/>
    <property type="project" value="TreeGrafter"/>
</dbReference>
<keyword evidence="8 10" id="KW-0472">Membrane</keyword>
<evidence type="ECO:0000256" key="4">
    <source>
        <dbReference type="ARBA" id="ARBA00022692"/>
    </source>
</evidence>
<evidence type="ECO:0000256" key="8">
    <source>
        <dbReference type="ARBA" id="ARBA00023136"/>
    </source>
</evidence>
<dbReference type="EC" id="2.3.1.199" evidence="10"/>
<keyword evidence="5 10" id="KW-0276">Fatty acid metabolism</keyword>
<evidence type="ECO:0000256" key="2">
    <source>
        <dbReference type="ARBA" id="ARBA00022516"/>
    </source>
</evidence>
<accession>A0A7R9DH10</accession>
<keyword evidence="4 10" id="KW-0812">Transmembrane</keyword>
<organism evidence="11">
    <name type="scientific">Timema cristinae</name>
    <name type="common">Walking stick</name>
    <dbReference type="NCBI Taxonomy" id="61476"/>
    <lineage>
        <taxon>Eukaryota</taxon>
        <taxon>Metazoa</taxon>
        <taxon>Ecdysozoa</taxon>
        <taxon>Arthropoda</taxon>
        <taxon>Hexapoda</taxon>
        <taxon>Insecta</taxon>
        <taxon>Pterygota</taxon>
        <taxon>Neoptera</taxon>
        <taxon>Polyneoptera</taxon>
        <taxon>Phasmatodea</taxon>
        <taxon>Timematodea</taxon>
        <taxon>Timematoidea</taxon>
        <taxon>Timematidae</taxon>
        <taxon>Timema</taxon>
    </lineage>
</organism>
<dbReference type="PANTHER" id="PTHR11157">
    <property type="entry name" value="FATTY ACID ACYL TRANSFERASE-RELATED"/>
    <property type="match status" value="1"/>
</dbReference>
<dbReference type="GO" id="GO:0019367">
    <property type="term" value="P:fatty acid elongation, saturated fatty acid"/>
    <property type="evidence" value="ECO:0007669"/>
    <property type="project" value="TreeGrafter"/>
</dbReference>
<keyword evidence="3 10" id="KW-0808">Transferase</keyword>
<protein>
    <recommendedName>
        <fullName evidence="10">Elongation of very long chain fatty acids protein</fullName>
        <ecNumber evidence="10">2.3.1.199</ecNumber>
    </recommendedName>
    <alternativeName>
        <fullName evidence="10">Very-long-chain 3-oxoacyl-CoA synthase</fullName>
    </alternativeName>
</protein>
<keyword evidence="2 10" id="KW-0444">Lipid biosynthesis</keyword>
<name>A0A7R9DH10_TIMCR</name>
<keyword evidence="7 10" id="KW-0443">Lipid metabolism</keyword>
<evidence type="ECO:0000256" key="1">
    <source>
        <dbReference type="ARBA" id="ARBA00004141"/>
    </source>
</evidence>
<proteinExistence type="inferred from homology"/>
<keyword evidence="6 10" id="KW-1133">Transmembrane helix</keyword>
<dbReference type="PROSITE" id="PS01188">
    <property type="entry name" value="ELO"/>
    <property type="match status" value="1"/>
</dbReference>
<dbReference type="GO" id="GO:0009922">
    <property type="term" value="F:fatty acid elongase activity"/>
    <property type="evidence" value="ECO:0007669"/>
    <property type="project" value="UniProtKB-EC"/>
</dbReference>
<evidence type="ECO:0000313" key="11">
    <source>
        <dbReference type="EMBL" id="CAD7414595.1"/>
    </source>
</evidence>
<dbReference type="GO" id="GO:0034626">
    <property type="term" value="P:fatty acid elongation, polyunsaturated fatty acid"/>
    <property type="evidence" value="ECO:0007669"/>
    <property type="project" value="TreeGrafter"/>
</dbReference>
<feature type="transmembrane region" description="Helical" evidence="10">
    <location>
        <begin position="66"/>
        <end position="85"/>
    </location>
</feature>
<dbReference type="AlphaFoldDB" id="A0A7R9DH10"/>
<evidence type="ECO:0000256" key="7">
    <source>
        <dbReference type="ARBA" id="ARBA00023098"/>
    </source>
</evidence>
<comment type="subcellular location">
    <subcellularLocation>
        <location evidence="1">Membrane</location>
        <topology evidence="1">Multi-pass membrane protein</topology>
    </subcellularLocation>
</comment>
<evidence type="ECO:0000256" key="10">
    <source>
        <dbReference type="RuleBase" id="RU361115"/>
    </source>
</evidence>
<evidence type="ECO:0000256" key="6">
    <source>
        <dbReference type="ARBA" id="ARBA00022989"/>
    </source>
</evidence>
<dbReference type="PANTHER" id="PTHR11157:SF103">
    <property type="entry name" value="ELONGATION OF VERY LONG CHAIN FATTY ACIDS PROTEIN"/>
    <property type="match status" value="1"/>
</dbReference>
<comment type="caution">
    <text evidence="10">Lacks conserved residue(s) required for the propagation of feature annotation.</text>
</comment>
<gene>
    <name evidence="11" type="ORF">TCEB3V08_LOCUS12157</name>
</gene>
<sequence length="251" mass="28572">MDLKSEMLGNYEEIQGAIKDLKIGSWFLMSGPGPVLSIVAAYLLFVMKLGPWIMKDRKPYRLQEILVLYNLVQVVLSVYLCAMVSPHTRVTIRPGLKKNISRDTVYLALSSPTYGDRTVGIAHLRADVIELFSSESSCTDRAAATCWCLEDPLNLCSNYLTNPPVPLIIRFSAQVFFVLRKKQSQVTFLHVYHHTITATSSWAYLKYIPVLLPQLSHVLQHPHSSFLYYLMYSPYPQSFPDNVIPYLGDFM</sequence>
<dbReference type="Pfam" id="PF01151">
    <property type="entry name" value="ELO"/>
    <property type="match status" value="2"/>
</dbReference>
<dbReference type="EMBL" id="OC324832">
    <property type="protein sequence ID" value="CAD7414595.1"/>
    <property type="molecule type" value="Genomic_DNA"/>
</dbReference>
<comment type="catalytic activity">
    <reaction evidence="10">
        <text>a very-long-chain acyl-CoA + malonyl-CoA + H(+) = a very-long-chain 3-oxoacyl-CoA + CO2 + CoA</text>
        <dbReference type="Rhea" id="RHEA:32727"/>
        <dbReference type="ChEBI" id="CHEBI:15378"/>
        <dbReference type="ChEBI" id="CHEBI:16526"/>
        <dbReference type="ChEBI" id="CHEBI:57287"/>
        <dbReference type="ChEBI" id="CHEBI:57384"/>
        <dbReference type="ChEBI" id="CHEBI:90725"/>
        <dbReference type="ChEBI" id="CHEBI:90736"/>
        <dbReference type="EC" id="2.3.1.199"/>
    </reaction>
</comment>
<dbReference type="GO" id="GO:0005789">
    <property type="term" value="C:endoplasmic reticulum membrane"/>
    <property type="evidence" value="ECO:0007669"/>
    <property type="project" value="TreeGrafter"/>
</dbReference>
<dbReference type="InterPro" id="IPR002076">
    <property type="entry name" value="ELO_fam"/>
</dbReference>
<evidence type="ECO:0000256" key="3">
    <source>
        <dbReference type="ARBA" id="ARBA00022679"/>
    </source>
</evidence>
<keyword evidence="9 10" id="KW-0275">Fatty acid biosynthesis</keyword>
<reference evidence="11" key="1">
    <citation type="submission" date="2020-11" db="EMBL/GenBank/DDBJ databases">
        <authorList>
            <person name="Tran Van P."/>
        </authorList>
    </citation>
    <scope>NUCLEOTIDE SEQUENCE</scope>
</reference>
<evidence type="ECO:0000256" key="5">
    <source>
        <dbReference type="ARBA" id="ARBA00022832"/>
    </source>
</evidence>
<dbReference type="GO" id="GO:0030148">
    <property type="term" value="P:sphingolipid biosynthetic process"/>
    <property type="evidence" value="ECO:0007669"/>
    <property type="project" value="TreeGrafter"/>
</dbReference>
<evidence type="ECO:0000256" key="9">
    <source>
        <dbReference type="ARBA" id="ARBA00023160"/>
    </source>
</evidence>
<dbReference type="InterPro" id="IPR030457">
    <property type="entry name" value="ELO_CS"/>
</dbReference>
<comment type="similarity">
    <text evidence="10">Belongs to the ELO family.</text>
</comment>